<evidence type="ECO:0000313" key="3">
    <source>
        <dbReference type="EMBL" id="MCP2330765.1"/>
    </source>
</evidence>
<dbReference type="InterPro" id="IPR017518">
    <property type="entry name" value="CHP03084"/>
</dbReference>
<dbReference type="RefSeq" id="WP_026420258.1">
    <property type="nucleotide sequence ID" value="NZ_AUBJ02000001.1"/>
</dbReference>
<proteinExistence type="predicted"/>
<dbReference type="InterPro" id="IPR017517">
    <property type="entry name" value="Maleyloyr_isom"/>
</dbReference>
<gene>
    <name evidence="3" type="ORF">G443_001035</name>
</gene>
<dbReference type="Proteomes" id="UP000791080">
    <property type="component" value="Unassembled WGS sequence"/>
</dbReference>
<dbReference type="NCBIfam" id="TIGR03083">
    <property type="entry name" value="maleylpyruvate isomerase family mycothiol-dependent enzyme"/>
    <property type="match status" value="1"/>
</dbReference>
<dbReference type="InterPro" id="IPR024344">
    <property type="entry name" value="MDMPI_metal-binding"/>
</dbReference>
<feature type="domain" description="tRNA wybutosine-synthesis" evidence="1">
    <location>
        <begin position="182"/>
        <end position="231"/>
    </location>
</feature>
<dbReference type="EMBL" id="AUBJ02000001">
    <property type="protein sequence ID" value="MCP2330765.1"/>
    <property type="molecule type" value="Genomic_DNA"/>
</dbReference>
<dbReference type="InterPro" id="IPR013917">
    <property type="entry name" value="tRNA_wybutosine-synth"/>
</dbReference>
<accession>A0ABT1JE37</accession>
<protein>
    <submittedName>
        <fullName evidence="3">TIGR03084 family protein</fullName>
    </submittedName>
</protein>
<evidence type="ECO:0000313" key="4">
    <source>
        <dbReference type="Proteomes" id="UP000791080"/>
    </source>
</evidence>
<comment type="caution">
    <text evidence="3">The sequence shown here is derived from an EMBL/GenBank/DDBJ whole genome shotgun (WGS) entry which is preliminary data.</text>
</comment>
<dbReference type="Pfam" id="PF08608">
    <property type="entry name" value="Wyosine_form"/>
    <property type="match status" value="1"/>
</dbReference>
<dbReference type="SUPFAM" id="SSF109854">
    <property type="entry name" value="DinB/YfiT-like putative metalloenzymes"/>
    <property type="match status" value="1"/>
</dbReference>
<organism evidence="3 4">
    <name type="scientific">Actinoalloteichus caeruleus DSM 43889</name>
    <dbReference type="NCBI Taxonomy" id="1120930"/>
    <lineage>
        <taxon>Bacteria</taxon>
        <taxon>Bacillati</taxon>
        <taxon>Actinomycetota</taxon>
        <taxon>Actinomycetes</taxon>
        <taxon>Pseudonocardiales</taxon>
        <taxon>Pseudonocardiaceae</taxon>
        <taxon>Actinoalloteichus</taxon>
        <taxon>Actinoalloteichus cyanogriseus</taxon>
    </lineage>
</organism>
<reference evidence="3 4" key="1">
    <citation type="submission" date="2013-07" db="EMBL/GenBank/DDBJ databases">
        <authorList>
            <consortium name="DOE Joint Genome Institute"/>
            <person name="Reeve W."/>
            <person name="Huntemann M."/>
            <person name="Han J."/>
            <person name="Chen A."/>
            <person name="Kyrpides N."/>
            <person name="Mavromatis K."/>
            <person name="Markowitz V."/>
            <person name="Palaniappan K."/>
            <person name="Ivanova N."/>
            <person name="Schaumberg A."/>
            <person name="Pati A."/>
            <person name="Liolios K."/>
            <person name="Nordberg H.P."/>
            <person name="Cantor M.N."/>
            <person name="Hua S.X."/>
            <person name="Woyke T."/>
        </authorList>
    </citation>
    <scope>NUCLEOTIDE SEQUENCE [LARGE SCALE GENOMIC DNA]</scope>
    <source>
        <strain evidence="3 4">DSM 43889</strain>
    </source>
</reference>
<reference evidence="3 4" key="2">
    <citation type="submission" date="2022-06" db="EMBL/GenBank/DDBJ databases">
        <title>Genomic Encyclopedia of Type Strains, Phase I: the one thousand microbial genomes (KMG-I) project.</title>
        <authorList>
            <person name="Kyrpides N."/>
        </authorList>
    </citation>
    <scope>NUCLEOTIDE SEQUENCE [LARGE SCALE GENOMIC DNA]</scope>
    <source>
        <strain evidence="3 4">DSM 43889</strain>
    </source>
</reference>
<name>A0ABT1JE37_ACTCY</name>
<feature type="domain" description="Mycothiol-dependent maleylpyruvate isomerase metal-binding" evidence="2">
    <location>
        <begin position="11"/>
        <end position="146"/>
    </location>
</feature>
<keyword evidence="4" id="KW-1185">Reference proteome</keyword>
<evidence type="ECO:0000259" key="2">
    <source>
        <dbReference type="Pfam" id="PF11716"/>
    </source>
</evidence>
<dbReference type="NCBIfam" id="TIGR03084">
    <property type="entry name" value="TIGR03084 family metal-binding protein"/>
    <property type="match status" value="1"/>
</dbReference>
<dbReference type="Gene3D" id="1.20.120.450">
    <property type="entry name" value="dinb family like domain"/>
    <property type="match status" value="1"/>
</dbReference>
<sequence>MIGLADAIADLTAEAEEVDRLVADLEPPRWALDTPAPGWTIADQVAHLTFIFRLAETAAAEPEAFRAMVSGAEADFEGAVNAALPAFLGPPAEMLRHWRTQRDRTITALAAVPADSVVPWLVRPIPPSVLACAGLMELFGHGQDIADALGVRREATDRLRGLVGFAVLTRDFGYQARGIAPPTEPFRFEISGPSGDLWAFGPEDAGERVTGPARDFCLLVTRRRHHADLAVRASGAEARRWVEIAQAYRGPAGPGRRPGQF</sequence>
<dbReference type="InterPro" id="IPR034660">
    <property type="entry name" value="DinB/YfiT-like"/>
</dbReference>
<dbReference type="Pfam" id="PF11716">
    <property type="entry name" value="MDMPI_N"/>
    <property type="match status" value="1"/>
</dbReference>
<evidence type="ECO:0000259" key="1">
    <source>
        <dbReference type="Pfam" id="PF08608"/>
    </source>
</evidence>